<reference evidence="6 7" key="1">
    <citation type="submission" date="2020-02" db="EMBL/GenBank/DDBJ databases">
        <title>Genome sequence of the type strain CGMCC 1.15528 of Mesorhizobium zhangyense.</title>
        <authorList>
            <person name="Gao J."/>
            <person name="Sun J."/>
        </authorList>
    </citation>
    <scope>NUCLEOTIDE SEQUENCE [LARGE SCALE GENOMIC DNA]</scope>
    <source>
        <strain evidence="6 7">CGMCC 1.15528</strain>
    </source>
</reference>
<evidence type="ECO:0000256" key="1">
    <source>
        <dbReference type="ARBA" id="ARBA00001933"/>
    </source>
</evidence>
<dbReference type="InterPro" id="IPR054542">
    <property type="entry name" value="Cys_met_metab_PP"/>
</dbReference>
<dbReference type="PIRSF" id="PIRSF001434">
    <property type="entry name" value="CGS"/>
    <property type="match status" value="1"/>
</dbReference>
<dbReference type="Pfam" id="PF01053">
    <property type="entry name" value="Cys_Met_Meta_PP"/>
    <property type="match status" value="1"/>
</dbReference>
<protein>
    <submittedName>
        <fullName evidence="6">PLP-dependent transferase</fullName>
    </submittedName>
</protein>
<dbReference type="GO" id="GO:0019343">
    <property type="term" value="P:cysteine biosynthetic process via cystathionine"/>
    <property type="evidence" value="ECO:0007669"/>
    <property type="project" value="TreeGrafter"/>
</dbReference>
<dbReference type="PANTHER" id="PTHR11808:SF15">
    <property type="entry name" value="CYSTATHIONINE GAMMA-LYASE"/>
    <property type="match status" value="1"/>
</dbReference>
<dbReference type="InterPro" id="IPR015421">
    <property type="entry name" value="PyrdxlP-dep_Trfase_major"/>
</dbReference>
<comment type="similarity">
    <text evidence="2 5">Belongs to the trans-sulfuration enzymes family.</text>
</comment>
<dbReference type="RefSeq" id="WP_165115928.1">
    <property type="nucleotide sequence ID" value="NZ_JAAKZG010000003.1"/>
</dbReference>
<dbReference type="InterPro" id="IPR015422">
    <property type="entry name" value="PyrdxlP-dep_Trfase_small"/>
</dbReference>
<dbReference type="EMBL" id="JAAKZG010000003">
    <property type="protein sequence ID" value="NGN40893.1"/>
    <property type="molecule type" value="Genomic_DNA"/>
</dbReference>
<dbReference type="AlphaFoldDB" id="A0A7C9R8K5"/>
<dbReference type="GO" id="GO:0005737">
    <property type="term" value="C:cytoplasm"/>
    <property type="evidence" value="ECO:0007669"/>
    <property type="project" value="TreeGrafter"/>
</dbReference>
<dbReference type="CDD" id="cd00614">
    <property type="entry name" value="CGS_like"/>
    <property type="match status" value="1"/>
</dbReference>
<dbReference type="Proteomes" id="UP000481252">
    <property type="component" value="Unassembled WGS sequence"/>
</dbReference>
<keyword evidence="6" id="KW-0808">Transferase</keyword>
<keyword evidence="3 4" id="KW-0663">Pyridoxal phosphate</keyword>
<comment type="caution">
    <text evidence="6">The sequence shown here is derived from an EMBL/GenBank/DDBJ whole genome shotgun (WGS) entry which is preliminary data.</text>
</comment>
<feature type="modified residue" description="N6-(pyridoxal phosphate)lysine" evidence="4">
    <location>
        <position position="204"/>
    </location>
</feature>
<evidence type="ECO:0000256" key="3">
    <source>
        <dbReference type="ARBA" id="ARBA00022898"/>
    </source>
</evidence>
<dbReference type="InterPro" id="IPR000277">
    <property type="entry name" value="Cys/Met-Metab_PyrdxlP-dep_enz"/>
</dbReference>
<sequence length="389" mass="42110">MTTSPKNRLAFATRTIHGGQSHDPTTGAVMVPIYATSTYAQQSPGVHKGFEYARSQNPTRFAFERAIADLESGSAGFAFASGLAAIATVLELLDAGAHIVATDDIYGGTFRLLQRVRKRTANLDITFVDFTDLAKVEAAIRPETKMLWVETPTNPLLRIVDLEGVAALARRKGLISVADNTFASPYIQRPLELGIDIVVHSTTKYLNGHSDMVGGCAVVGENKEIFDQLKFLQNAIGAISGPFDSFLALRGLKTLALRVERHSQNGTKIAKWLESRSDVRRVIYPGLESHPQRTIAKAQMHAFGGMITVEFDRDLAATKRFLERTQLFALAESLGGVESLIEHPALMTHGSIPAEQRAALGISDSLVRISAGIEDGDDLIADLDQALAG</sequence>
<dbReference type="GO" id="GO:0003962">
    <property type="term" value="F:cystathionine gamma-synthase activity"/>
    <property type="evidence" value="ECO:0007669"/>
    <property type="project" value="TreeGrafter"/>
</dbReference>
<organism evidence="6 7">
    <name type="scientific">Mesorhizobium zhangyense</name>
    <dbReference type="NCBI Taxonomy" id="1776730"/>
    <lineage>
        <taxon>Bacteria</taxon>
        <taxon>Pseudomonadati</taxon>
        <taxon>Pseudomonadota</taxon>
        <taxon>Alphaproteobacteria</taxon>
        <taxon>Hyphomicrobiales</taxon>
        <taxon>Phyllobacteriaceae</taxon>
        <taxon>Mesorhizobium</taxon>
    </lineage>
</organism>
<proteinExistence type="inferred from homology"/>
<dbReference type="GO" id="GO:0004123">
    <property type="term" value="F:cystathionine gamma-lyase activity"/>
    <property type="evidence" value="ECO:0007669"/>
    <property type="project" value="TreeGrafter"/>
</dbReference>
<dbReference type="GO" id="GO:0019346">
    <property type="term" value="P:transsulfuration"/>
    <property type="evidence" value="ECO:0007669"/>
    <property type="project" value="InterPro"/>
</dbReference>
<name>A0A7C9R8K5_9HYPH</name>
<comment type="cofactor">
    <cofactor evidence="1 5">
        <name>pyridoxal 5'-phosphate</name>
        <dbReference type="ChEBI" id="CHEBI:597326"/>
    </cofactor>
</comment>
<dbReference type="FunFam" id="3.40.640.10:FF:000009">
    <property type="entry name" value="Cystathionine gamma-synthase homolog"/>
    <property type="match status" value="1"/>
</dbReference>
<evidence type="ECO:0000313" key="7">
    <source>
        <dbReference type="Proteomes" id="UP000481252"/>
    </source>
</evidence>
<evidence type="ECO:0000313" key="6">
    <source>
        <dbReference type="EMBL" id="NGN40893.1"/>
    </source>
</evidence>
<keyword evidence="7" id="KW-1185">Reference proteome</keyword>
<accession>A0A7C9R8K5</accession>
<evidence type="ECO:0000256" key="4">
    <source>
        <dbReference type="PIRSR" id="PIRSR001434-2"/>
    </source>
</evidence>
<dbReference type="Gene3D" id="3.90.1150.10">
    <property type="entry name" value="Aspartate Aminotransferase, domain 1"/>
    <property type="match status" value="1"/>
</dbReference>
<dbReference type="Gene3D" id="3.40.640.10">
    <property type="entry name" value="Type I PLP-dependent aspartate aminotransferase-like (Major domain)"/>
    <property type="match status" value="1"/>
</dbReference>
<gene>
    <name evidence="6" type="ORF">G6N74_07430</name>
</gene>
<evidence type="ECO:0000256" key="5">
    <source>
        <dbReference type="RuleBase" id="RU362118"/>
    </source>
</evidence>
<dbReference type="FunFam" id="3.90.1150.10:FF:000008">
    <property type="entry name" value="Cystathionine gamma-synthase"/>
    <property type="match status" value="1"/>
</dbReference>
<dbReference type="PANTHER" id="PTHR11808">
    <property type="entry name" value="TRANS-SULFURATION ENZYME FAMILY MEMBER"/>
    <property type="match status" value="1"/>
</dbReference>
<evidence type="ECO:0000256" key="2">
    <source>
        <dbReference type="ARBA" id="ARBA00009077"/>
    </source>
</evidence>
<dbReference type="InterPro" id="IPR015424">
    <property type="entry name" value="PyrdxlP-dep_Trfase"/>
</dbReference>
<dbReference type="SUPFAM" id="SSF53383">
    <property type="entry name" value="PLP-dependent transferases"/>
    <property type="match status" value="1"/>
</dbReference>
<dbReference type="PROSITE" id="PS00868">
    <property type="entry name" value="CYS_MET_METAB_PP"/>
    <property type="match status" value="1"/>
</dbReference>
<dbReference type="GO" id="GO:0030170">
    <property type="term" value="F:pyridoxal phosphate binding"/>
    <property type="evidence" value="ECO:0007669"/>
    <property type="project" value="InterPro"/>
</dbReference>